<dbReference type="EMBL" id="JBBXJM010000001">
    <property type="protein sequence ID" value="KAL1413078.1"/>
    <property type="molecule type" value="Genomic_DNA"/>
</dbReference>
<dbReference type="SUPFAM" id="SSF50978">
    <property type="entry name" value="WD40 repeat-like"/>
    <property type="match status" value="1"/>
</dbReference>
<dbReference type="Gene3D" id="2.130.10.10">
    <property type="entry name" value="YVTN repeat-like/Quinoprotein amine dehydrogenase"/>
    <property type="match status" value="2"/>
</dbReference>
<dbReference type="InterPro" id="IPR001680">
    <property type="entry name" value="WD40_rpt"/>
</dbReference>
<sequence>MTILYIVTVLLQIALELPATPGALHALTLTSRRLHGIAQAPIVWARVFYAVPGHRLRADVAHRVVATATPPGRWGHSGWVAGDAAPAPAWSWREWLARFPLALPARLRALLTGESEAAPAATGVGPAASGLDANADAETIPVHYPTLYRSRLAIGAEMRAQGPHARFDAEPDDEPTEDDVPVAPRHVWRMDAHAGYVYAVVLRSGWAITGSRDTSFKVWCMPPLGTHMESEYGPVLAYTEEAAHEGSVLALDFERTGGTGFLVTGSSDATACCWRLDFGAGAQDARGDVAGVSATKVATLRGHARRVAAVALTPRFVVTGSHDNTIRIYARDSVADDAAPLHVLATHADPLSAMCLDPSGGERLATAGIDGKWAILDLATGAEVAAGTGGPKYTCVQWAGDGTVACGTVDGQVLLFGEDGSPQLTIPGELRRPVRAVLVDTAARIILSAGHDQRAHVWDLGGRRLRTYDFQTHTVYAMSRDGLRLACAAGTSVWFITYGVGLPYAGLFA</sequence>
<dbReference type="SMART" id="SM00320">
    <property type="entry name" value="WD40"/>
    <property type="match status" value="6"/>
</dbReference>
<feature type="repeat" description="WD" evidence="3">
    <location>
        <begin position="300"/>
        <end position="329"/>
    </location>
</feature>
<evidence type="ECO:0000256" key="2">
    <source>
        <dbReference type="ARBA" id="ARBA00022737"/>
    </source>
</evidence>
<feature type="signal peptide" evidence="4">
    <location>
        <begin position="1"/>
        <end position="19"/>
    </location>
</feature>
<dbReference type="GeneID" id="95981870"/>
<feature type="chain" id="PRO_5046933340" description="F-box domain-containing protein" evidence="4">
    <location>
        <begin position="20"/>
        <end position="509"/>
    </location>
</feature>
<evidence type="ECO:0000256" key="4">
    <source>
        <dbReference type="SAM" id="SignalP"/>
    </source>
</evidence>
<evidence type="ECO:0000313" key="6">
    <source>
        <dbReference type="Proteomes" id="UP001565368"/>
    </source>
</evidence>
<organism evidence="5 6">
    <name type="scientific">Vanrija albida</name>
    <dbReference type="NCBI Taxonomy" id="181172"/>
    <lineage>
        <taxon>Eukaryota</taxon>
        <taxon>Fungi</taxon>
        <taxon>Dikarya</taxon>
        <taxon>Basidiomycota</taxon>
        <taxon>Agaricomycotina</taxon>
        <taxon>Tremellomycetes</taxon>
        <taxon>Trichosporonales</taxon>
        <taxon>Trichosporonaceae</taxon>
        <taxon>Vanrija</taxon>
    </lineage>
</organism>
<dbReference type="Proteomes" id="UP001565368">
    <property type="component" value="Unassembled WGS sequence"/>
</dbReference>
<dbReference type="Pfam" id="PF00400">
    <property type="entry name" value="WD40"/>
    <property type="match status" value="2"/>
</dbReference>
<gene>
    <name evidence="5" type="ORF">Q8F55_000827</name>
</gene>
<comment type="caution">
    <text evidence="5">The sequence shown here is derived from an EMBL/GenBank/DDBJ whole genome shotgun (WGS) entry which is preliminary data.</text>
</comment>
<evidence type="ECO:0008006" key="7">
    <source>
        <dbReference type="Google" id="ProtNLM"/>
    </source>
</evidence>
<dbReference type="PANTHER" id="PTHR19848:SF8">
    <property type="entry name" value="F-BOX AND WD REPEAT DOMAIN CONTAINING 7"/>
    <property type="match status" value="1"/>
</dbReference>
<keyword evidence="2" id="KW-0677">Repeat</keyword>
<reference evidence="5 6" key="1">
    <citation type="submission" date="2023-08" db="EMBL/GenBank/DDBJ databases">
        <title>Annotated Genome Sequence of Vanrija albida AlHP1.</title>
        <authorList>
            <person name="Herzog R."/>
        </authorList>
    </citation>
    <scope>NUCLEOTIDE SEQUENCE [LARGE SCALE GENOMIC DNA]</scope>
    <source>
        <strain evidence="5 6">AlHP1</strain>
    </source>
</reference>
<evidence type="ECO:0000256" key="1">
    <source>
        <dbReference type="ARBA" id="ARBA00022574"/>
    </source>
</evidence>
<evidence type="ECO:0000256" key="3">
    <source>
        <dbReference type="PROSITE-ProRule" id="PRU00221"/>
    </source>
</evidence>
<keyword evidence="4" id="KW-0732">Signal</keyword>
<dbReference type="RefSeq" id="XP_069213022.1">
    <property type="nucleotide sequence ID" value="XM_069349478.1"/>
</dbReference>
<dbReference type="InterPro" id="IPR036322">
    <property type="entry name" value="WD40_repeat_dom_sf"/>
</dbReference>
<dbReference type="PROSITE" id="PS50294">
    <property type="entry name" value="WD_REPEATS_REGION"/>
    <property type="match status" value="1"/>
</dbReference>
<accession>A0ABR3QED4</accession>
<keyword evidence="6" id="KW-1185">Reference proteome</keyword>
<dbReference type="PANTHER" id="PTHR19848">
    <property type="entry name" value="WD40 REPEAT PROTEIN"/>
    <property type="match status" value="1"/>
</dbReference>
<evidence type="ECO:0000313" key="5">
    <source>
        <dbReference type="EMBL" id="KAL1413078.1"/>
    </source>
</evidence>
<dbReference type="InterPro" id="IPR015943">
    <property type="entry name" value="WD40/YVTN_repeat-like_dom_sf"/>
</dbReference>
<name>A0ABR3QED4_9TREE</name>
<dbReference type="PROSITE" id="PS50082">
    <property type="entry name" value="WD_REPEATS_2"/>
    <property type="match status" value="1"/>
</dbReference>
<keyword evidence="1 3" id="KW-0853">WD repeat</keyword>
<proteinExistence type="predicted"/>
<protein>
    <recommendedName>
        <fullName evidence="7">F-box domain-containing protein</fullName>
    </recommendedName>
</protein>